<dbReference type="GO" id="GO:0005886">
    <property type="term" value="C:plasma membrane"/>
    <property type="evidence" value="ECO:0007669"/>
    <property type="project" value="InterPro"/>
</dbReference>
<dbReference type="GO" id="GO:0015079">
    <property type="term" value="F:potassium ion transmembrane transporter activity"/>
    <property type="evidence" value="ECO:0007669"/>
    <property type="project" value="InterPro"/>
</dbReference>
<dbReference type="PANTHER" id="PTHR43833:SF8">
    <property type="entry name" value="TRK SYSTEM POTASSIUM UPTAKE PROTEIN TRKA"/>
    <property type="match status" value="1"/>
</dbReference>
<keyword evidence="1" id="KW-0633">Potassium transport</keyword>
<protein>
    <submittedName>
        <fullName evidence="4">TrkA family potassium uptake protein</fullName>
    </submittedName>
</protein>
<dbReference type="Pfam" id="PF02254">
    <property type="entry name" value="TrkA_N"/>
    <property type="match status" value="1"/>
</dbReference>
<dbReference type="AlphaFoldDB" id="A0A4Q0I1R4"/>
<evidence type="ECO:0000259" key="3">
    <source>
        <dbReference type="PROSITE" id="PS51201"/>
    </source>
</evidence>
<dbReference type="EMBL" id="RLII01000025">
    <property type="protein sequence ID" value="RXE58081.1"/>
    <property type="molecule type" value="Genomic_DNA"/>
</dbReference>
<sequence>MFIIVVGCGKVGSRFAQVLSEEGHDVVIIDNDSEAFKLLDPDFGGLTVTGIPIDQDVLKKAGIQTADVVTAVTPDDNINIMVSQMAKEIFKVPRVVARIYNPAREHVFHEFGLDTICPTEITVDLMRSMLLCQSETSTHTIGNTAIVFSNQKIQNGDVGKKLGAVKCGRDSHIFGVIKDGEFNFPDPEMILNKNDVLVVANKSGKVKSKKT</sequence>
<accession>A0A4Q0I1R4</accession>
<dbReference type="PANTHER" id="PTHR43833">
    <property type="entry name" value="POTASSIUM CHANNEL PROTEIN 2-RELATED-RELATED"/>
    <property type="match status" value="1"/>
</dbReference>
<dbReference type="InterPro" id="IPR003148">
    <property type="entry name" value="RCK_N"/>
</dbReference>
<comment type="caution">
    <text evidence="4">The sequence shown here is derived from an EMBL/GenBank/DDBJ whole genome shotgun (WGS) entry which is preliminary data.</text>
</comment>
<evidence type="ECO:0000313" key="4">
    <source>
        <dbReference type="EMBL" id="RXE58081.1"/>
    </source>
</evidence>
<keyword evidence="1" id="KW-0813">Transport</keyword>
<keyword evidence="2" id="KW-0630">Potassium</keyword>
<reference evidence="5" key="1">
    <citation type="submission" date="2018-11" db="EMBL/GenBank/DDBJ databases">
        <title>Genome sequencing of a novel mesophilic and cellulolytic organism within the genus Hungateiclostridium.</title>
        <authorList>
            <person name="Rettenmaier R."/>
            <person name="Liebl W."/>
            <person name="Zverlov V."/>
        </authorList>
    </citation>
    <scope>NUCLEOTIDE SEQUENCE [LARGE SCALE GENOMIC DNA]</scope>
    <source>
        <strain evidence="5">N2K1</strain>
    </source>
</reference>
<proteinExistence type="predicted"/>
<name>A0A4Q0I1R4_9FIRM</name>
<dbReference type="SUPFAM" id="SSF116726">
    <property type="entry name" value="TrkA C-terminal domain-like"/>
    <property type="match status" value="1"/>
</dbReference>
<organism evidence="4 5">
    <name type="scientific">Acetivibrio mesophilus</name>
    <dbReference type="NCBI Taxonomy" id="2487273"/>
    <lineage>
        <taxon>Bacteria</taxon>
        <taxon>Bacillati</taxon>
        <taxon>Bacillota</taxon>
        <taxon>Clostridia</taxon>
        <taxon>Eubacteriales</taxon>
        <taxon>Oscillospiraceae</taxon>
        <taxon>Acetivibrio</taxon>
    </lineage>
</organism>
<dbReference type="InterPro" id="IPR036291">
    <property type="entry name" value="NAD(P)-bd_dom_sf"/>
</dbReference>
<evidence type="ECO:0000256" key="1">
    <source>
        <dbReference type="ARBA" id="ARBA00022538"/>
    </source>
</evidence>
<evidence type="ECO:0000313" key="5">
    <source>
        <dbReference type="Proteomes" id="UP000289166"/>
    </source>
</evidence>
<dbReference type="SUPFAM" id="SSF51735">
    <property type="entry name" value="NAD(P)-binding Rossmann-fold domains"/>
    <property type="match status" value="1"/>
</dbReference>
<keyword evidence="1" id="KW-0406">Ion transport</keyword>
<dbReference type="PRINTS" id="PR00335">
    <property type="entry name" value="KUPTAKETRKA"/>
</dbReference>
<dbReference type="InterPro" id="IPR036721">
    <property type="entry name" value="RCK_C_sf"/>
</dbReference>
<dbReference type="InterPro" id="IPR006036">
    <property type="entry name" value="K_uptake_TrkA"/>
</dbReference>
<dbReference type="PROSITE" id="PS51201">
    <property type="entry name" value="RCK_N"/>
    <property type="match status" value="1"/>
</dbReference>
<dbReference type="Proteomes" id="UP000289166">
    <property type="component" value="Unassembled WGS sequence"/>
</dbReference>
<feature type="domain" description="RCK N-terminal" evidence="3">
    <location>
        <begin position="1"/>
        <end position="123"/>
    </location>
</feature>
<evidence type="ECO:0000256" key="2">
    <source>
        <dbReference type="ARBA" id="ARBA00022958"/>
    </source>
</evidence>
<dbReference type="InterPro" id="IPR050721">
    <property type="entry name" value="Trk_Ktr_HKT_K-transport"/>
</dbReference>
<dbReference type="OrthoDB" id="9775180at2"/>
<dbReference type="RefSeq" id="WP_128706321.1">
    <property type="nucleotide sequence ID" value="NZ_RLII01000025.1"/>
</dbReference>
<gene>
    <name evidence="4" type="ORF">EFD62_14165</name>
</gene>
<dbReference type="Gene3D" id="3.40.50.720">
    <property type="entry name" value="NAD(P)-binding Rossmann-like Domain"/>
    <property type="match status" value="1"/>
</dbReference>
<keyword evidence="5" id="KW-1185">Reference proteome</keyword>